<sequence>MERQEYSVGKLNWNIGVIGLGTMGSGIAQVVASHGFLVTAVETTMTRVEEGLERMRHFMNRGVVLGKTSPDEIETVMRAIRTSTALDELRDADLIIEAVFEDLHVKRAVFEELVRHVRASTILATNTSALPIHQIAQGIDFPSPLIGLHFFNPPPLMRLVEVVKPLNASDQLIDQAKAFCHAIGKTPVVVKDRPGFLVNRLLLPYLNQAMDAFDHDLATREDLDVAVELGLGYPMGPLKLLDQIGLDVHLHATTALFEQTRASEFRPPAILQELVDAGRFGKKTGEGFYSYAPNEASRHE</sequence>
<dbReference type="InterPro" id="IPR006108">
    <property type="entry name" value="3HC_DH_C"/>
</dbReference>
<comment type="caution">
    <text evidence="8">The sequence shown here is derived from an EMBL/GenBank/DDBJ whole genome shotgun (WGS) entry which is preliminary data.</text>
</comment>
<dbReference type="Proteomes" id="UP000241848">
    <property type="component" value="Unassembled WGS sequence"/>
</dbReference>
<keyword evidence="3" id="KW-0560">Oxidoreductase</keyword>
<comment type="pathway">
    <text evidence="1">Lipid metabolism; butanoate metabolism.</text>
</comment>
<comment type="similarity">
    <text evidence="2">Belongs to the 3-hydroxyacyl-CoA dehydrogenase family.</text>
</comment>
<reference evidence="8 9" key="1">
    <citation type="journal article" date="2014" name="BMC Genomics">
        <title>Comparison of environmental and isolate Sulfobacillus genomes reveals diverse carbon, sulfur, nitrogen, and hydrogen metabolisms.</title>
        <authorList>
            <person name="Justice N.B."/>
            <person name="Norman A."/>
            <person name="Brown C.T."/>
            <person name="Singh A."/>
            <person name="Thomas B.C."/>
            <person name="Banfield J.F."/>
        </authorList>
    </citation>
    <scope>NUCLEOTIDE SEQUENCE [LARGE SCALE GENOMIC DNA]</scope>
    <source>
        <strain evidence="8">AMDSBA3</strain>
    </source>
</reference>
<proteinExistence type="inferred from homology"/>
<dbReference type="Gene3D" id="3.40.50.720">
    <property type="entry name" value="NAD(P)-binding Rossmann-like Domain"/>
    <property type="match status" value="1"/>
</dbReference>
<protein>
    <recommendedName>
        <fullName evidence="4">3-hydroxybutyryl-CoA dehydrogenase</fullName>
    </recommendedName>
</protein>
<dbReference type="InterPro" id="IPR022694">
    <property type="entry name" value="3-OHacyl-CoA_DH"/>
</dbReference>
<evidence type="ECO:0000259" key="7">
    <source>
        <dbReference type="Pfam" id="PF02737"/>
    </source>
</evidence>
<evidence type="ECO:0000313" key="8">
    <source>
        <dbReference type="EMBL" id="PSR23725.1"/>
    </source>
</evidence>
<evidence type="ECO:0000259" key="6">
    <source>
        <dbReference type="Pfam" id="PF00725"/>
    </source>
</evidence>
<dbReference type="GO" id="GO:0016616">
    <property type="term" value="F:oxidoreductase activity, acting on the CH-OH group of donors, NAD or NADP as acceptor"/>
    <property type="evidence" value="ECO:0007669"/>
    <property type="project" value="InterPro"/>
</dbReference>
<dbReference type="SUPFAM" id="SSF51735">
    <property type="entry name" value="NAD(P)-binding Rossmann-fold domains"/>
    <property type="match status" value="1"/>
</dbReference>
<evidence type="ECO:0000256" key="3">
    <source>
        <dbReference type="ARBA" id="ARBA00023002"/>
    </source>
</evidence>
<dbReference type="InterPro" id="IPR006176">
    <property type="entry name" value="3-OHacyl-CoA_DH_NAD-bd"/>
</dbReference>
<dbReference type="GO" id="GO:0006631">
    <property type="term" value="P:fatty acid metabolic process"/>
    <property type="evidence" value="ECO:0007669"/>
    <property type="project" value="InterPro"/>
</dbReference>
<dbReference type="PANTHER" id="PTHR48075">
    <property type="entry name" value="3-HYDROXYACYL-COA DEHYDROGENASE FAMILY PROTEIN"/>
    <property type="match status" value="1"/>
</dbReference>
<name>A0A2T2WNA1_9FIRM</name>
<dbReference type="FunFam" id="3.40.50.720:FF:000009">
    <property type="entry name" value="Fatty oxidation complex, alpha subunit"/>
    <property type="match status" value="1"/>
</dbReference>
<dbReference type="Pfam" id="PF02737">
    <property type="entry name" value="3HCDH_N"/>
    <property type="match status" value="1"/>
</dbReference>
<evidence type="ECO:0000256" key="5">
    <source>
        <dbReference type="PIRSR" id="PIRSR000105-1"/>
    </source>
</evidence>
<accession>A0A2T2WNA1</accession>
<dbReference type="Gene3D" id="1.10.1040.10">
    <property type="entry name" value="N-(1-d-carboxylethyl)-l-norvaline Dehydrogenase, domain 2"/>
    <property type="match status" value="1"/>
</dbReference>
<feature type="domain" description="3-hydroxyacyl-CoA dehydrogenase C-terminal" evidence="6">
    <location>
        <begin position="195"/>
        <end position="291"/>
    </location>
</feature>
<feature type="site" description="Important for catalytic activity" evidence="5">
    <location>
        <position position="149"/>
    </location>
</feature>
<evidence type="ECO:0000256" key="2">
    <source>
        <dbReference type="ARBA" id="ARBA00009463"/>
    </source>
</evidence>
<dbReference type="InterPro" id="IPR036291">
    <property type="entry name" value="NAD(P)-bd_dom_sf"/>
</dbReference>
<dbReference type="PANTHER" id="PTHR48075:SF5">
    <property type="entry name" value="3-HYDROXYBUTYRYL-COA DEHYDROGENASE"/>
    <property type="match status" value="1"/>
</dbReference>
<dbReference type="InterPro" id="IPR013328">
    <property type="entry name" value="6PGD_dom2"/>
</dbReference>
<dbReference type="GO" id="GO:0070403">
    <property type="term" value="F:NAD+ binding"/>
    <property type="evidence" value="ECO:0007669"/>
    <property type="project" value="InterPro"/>
</dbReference>
<evidence type="ECO:0000256" key="1">
    <source>
        <dbReference type="ARBA" id="ARBA00005086"/>
    </source>
</evidence>
<dbReference type="Pfam" id="PF00725">
    <property type="entry name" value="3HCDH"/>
    <property type="match status" value="1"/>
</dbReference>
<dbReference type="AlphaFoldDB" id="A0A2T2WNA1"/>
<evidence type="ECO:0000256" key="4">
    <source>
        <dbReference type="ARBA" id="ARBA00067747"/>
    </source>
</evidence>
<organism evidence="8 9">
    <name type="scientific">Sulfobacillus acidophilus</name>
    <dbReference type="NCBI Taxonomy" id="53633"/>
    <lineage>
        <taxon>Bacteria</taxon>
        <taxon>Bacillati</taxon>
        <taxon>Bacillota</taxon>
        <taxon>Clostridia</taxon>
        <taxon>Eubacteriales</taxon>
        <taxon>Clostridiales Family XVII. Incertae Sedis</taxon>
        <taxon>Sulfobacillus</taxon>
    </lineage>
</organism>
<dbReference type="SUPFAM" id="SSF48179">
    <property type="entry name" value="6-phosphogluconate dehydrogenase C-terminal domain-like"/>
    <property type="match status" value="1"/>
</dbReference>
<feature type="domain" description="3-hydroxyacyl-CoA dehydrogenase NAD binding" evidence="7">
    <location>
        <begin position="14"/>
        <end position="192"/>
    </location>
</feature>
<dbReference type="EMBL" id="PXYV01000003">
    <property type="protein sequence ID" value="PSR23725.1"/>
    <property type="molecule type" value="Genomic_DNA"/>
</dbReference>
<evidence type="ECO:0000313" key="9">
    <source>
        <dbReference type="Proteomes" id="UP000241848"/>
    </source>
</evidence>
<dbReference type="InterPro" id="IPR008927">
    <property type="entry name" value="6-PGluconate_DH-like_C_sf"/>
</dbReference>
<gene>
    <name evidence="8" type="ORF">C7B45_01535</name>
</gene>
<dbReference type="PIRSF" id="PIRSF000105">
    <property type="entry name" value="HCDH"/>
    <property type="match status" value="1"/>
</dbReference>